<dbReference type="InterPro" id="IPR050624">
    <property type="entry name" value="HTH-type_Tx_Regulator"/>
</dbReference>
<keyword evidence="2" id="KW-0805">Transcription regulation</keyword>
<dbReference type="EMBL" id="CP012600">
    <property type="protein sequence ID" value="ALC80630.1"/>
    <property type="molecule type" value="Genomic_DNA"/>
</dbReference>
<evidence type="ECO:0000313" key="8">
    <source>
        <dbReference type="Proteomes" id="UP000067625"/>
    </source>
</evidence>
<keyword evidence="4" id="KW-0804">Transcription</keyword>
<accession>A0A0M4FRZ1</accession>
<name>A0A0M4FRZ1_9BACI</name>
<reference evidence="7 8" key="2">
    <citation type="journal article" date="2016" name="Int. J. Syst. Evol. Microbiol.">
        <title>Bacillus gobiensis sp. nov., isolated from a soil sample.</title>
        <authorList>
            <person name="Liu B."/>
            <person name="Liu G.H."/>
            <person name="Cetin S."/>
            <person name="Schumann P."/>
            <person name="Pan Z.Z."/>
            <person name="Chen Q.Q."/>
        </authorList>
    </citation>
    <scope>NUCLEOTIDE SEQUENCE [LARGE SCALE GENOMIC DNA]</scope>
    <source>
        <strain evidence="7 8">FJAT-4402</strain>
    </source>
</reference>
<protein>
    <submittedName>
        <fullName evidence="7">TetR family transcriptional regulator</fullName>
    </submittedName>
</protein>
<evidence type="ECO:0000256" key="4">
    <source>
        <dbReference type="ARBA" id="ARBA00023163"/>
    </source>
</evidence>
<dbReference type="PANTHER" id="PTHR43479:SF11">
    <property type="entry name" value="ACREF_ENVCD OPERON REPRESSOR-RELATED"/>
    <property type="match status" value="1"/>
</dbReference>
<reference evidence="8" key="1">
    <citation type="submission" date="2015-08" db="EMBL/GenBank/DDBJ databases">
        <title>Genome sequencing project for genomic taxonomy and phylogenomics of Bacillus-like bacteria.</title>
        <authorList>
            <person name="Liu B."/>
            <person name="Wang J."/>
            <person name="Zhu Y."/>
            <person name="Liu G."/>
            <person name="Chen Q."/>
            <person name="Chen Z."/>
            <person name="Lan J."/>
            <person name="Che J."/>
            <person name="Ge C."/>
            <person name="Shi H."/>
            <person name="Pan Z."/>
            <person name="Liu X."/>
        </authorList>
    </citation>
    <scope>NUCLEOTIDE SEQUENCE [LARGE SCALE GENOMIC DNA]</scope>
    <source>
        <strain evidence="8">FJAT-4402</strain>
    </source>
</reference>
<evidence type="ECO:0000256" key="2">
    <source>
        <dbReference type="ARBA" id="ARBA00023015"/>
    </source>
</evidence>
<feature type="domain" description="HTH tetR-type" evidence="6">
    <location>
        <begin position="3"/>
        <end position="63"/>
    </location>
</feature>
<dbReference type="PROSITE" id="PS01081">
    <property type="entry name" value="HTH_TETR_1"/>
    <property type="match status" value="1"/>
</dbReference>
<evidence type="ECO:0000313" key="7">
    <source>
        <dbReference type="EMBL" id="ALC80630.1"/>
    </source>
</evidence>
<dbReference type="InterPro" id="IPR009057">
    <property type="entry name" value="Homeodomain-like_sf"/>
</dbReference>
<evidence type="ECO:0000256" key="3">
    <source>
        <dbReference type="ARBA" id="ARBA00023125"/>
    </source>
</evidence>
<dbReference type="STRING" id="1441095.AM592_02800"/>
<dbReference type="Proteomes" id="UP000067625">
    <property type="component" value="Chromosome"/>
</dbReference>
<keyword evidence="8" id="KW-1185">Reference proteome</keyword>
<dbReference type="InterPro" id="IPR036271">
    <property type="entry name" value="Tet_transcr_reg_TetR-rel_C_sf"/>
</dbReference>
<dbReference type="GO" id="GO:0045892">
    <property type="term" value="P:negative regulation of DNA-templated transcription"/>
    <property type="evidence" value="ECO:0007669"/>
    <property type="project" value="UniProtKB-ARBA"/>
</dbReference>
<evidence type="ECO:0000256" key="1">
    <source>
        <dbReference type="ARBA" id="ARBA00022491"/>
    </source>
</evidence>
<dbReference type="OrthoDB" id="9812484at2"/>
<evidence type="ECO:0000256" key="5">
    <source>
        <dbReference type="PROSITE-ProRule" id="PRU00335"/>
    </source>
</evidence>
<dbReference type="SUPFAM" id="SSF48498">
    <property type="entry name" value="Tetracyclin repressor-like, C-terminal domain"/>
    <property type="match status" value="1"/>
</dbReference>
<dbReference type="GO" id="GO:0003677">
    <property type="term" value="F:DNA binding"/>
    <property type="evidence" value="ECO:0007669"/>
    <property type="project" value="UniProtKB-UniRule"/>
</dbReference>
<dbReference type="InterPro" id="IPR001647">
    <property type="entry name" value="HTH_TetR"/>
</dbReference>
<dbReference type="SUPFAM" id="SSF46689">
    <property type="entry name" value="Homeodomain-like"/>
    <property type="match status" value="1"/>
</dbReference>
<keyword evidence="1" id="KW-0678">Repressor</keyword>
<keyword evidence="3 5" id="KW-0238">DNA-binding</keyword>
<sequence length="191" mass="22314">MGKDRRQLILDAASRAFTEFGYKATTMDLVAKMANVGKGTIYTFFKNKEELFDEIFSSLFKEMRIMADEVMETEMPFHEKVHQALFAILEYRKSHLLTIKVFQESAQLGTPEVKEVIDRIESMIILYIKTKIEQAIEDGEIENCHSELLAFTMYKLYIALIFDWEKKHDPLEKETIANLLQLFIEKKLTAK</sequence>
<proteinExistence type="predicted"/>
<dbReference type="InterPro" id="IPR023772">
    <property type="entry name" value="DNA-bd_HTH_TetR-type_CS"/>
</dbReference>
<dbReference type="AlphaFoldDB" id="A0A0M4FRZ1"/>
<dbReference type="RefSeq" id="WP_053602370.1">
    <property type="nucleotide sequence ID" value="NZ_CP012600.1"/>
</dbReference>
<dbReference type="Gene3D" id="1.10.357.10">
    <property type="entry name" value="Tetracycline Repressor, domain 2"/>
    <property type="match status" value="1"/>
</dbReference>
<gene>
    <name evidence="7" type="ORF">AM592_02800</name>
</gene>
<organism evidence="7 8">
    <name type="scientific">Bacillus gobiensis</name>
    <dbReference type="NCBI Taxonomy" id="1441095"/>
    <lineage>
        <taxon>Bacteria</taxon>
        <taxon>Bacillati</taxon>
        <taxon>Bacillota</taxon>
        <taxon>Bacilli</taxon>
        <taxon>Bacillales</taxon>
        <taxon>Bacillaceae</taxon>
        <taxon>Bacillus</taxon>
    </lineage>
</organism>
<dbReference type="PROSITE" id="PS50977">
    <property type="entry name" value="HTH_TETR_2"/>
    <property type="match status" value="1"/>
</dbReference>
<dbReference type="FunFam" id="1.10.10.60:FF:000141">
    <property type="entry name" value="TetR family transcriptional regulator"/>
    <property type="match status" value="1"/>
</dbReference>
<dbReference type="Pfam" id="PF00440">
    <property type="entry name" value="TetR_N"/>
    <property type="match status" value="1"/>
</dbReference>
<feature type="DNA-binding region" description="H-T-H motif" evidence="5">
    <location>
        <begin position="26"/>
        <end position="45"/>
    </location>
</feature>
<dbReference type="PATRIC" id="fig|1441095.3.peg.611"/>
<evidence type="ECO:0000259" key="6">
    <source>
        <dbReference type="PROSITE" id="PS50977"/>
    </source>
</evidence>
<dbReference type="PRINTS" id="PR00455">
    <property type="entry name" value="HTHTETR"/>
</dbReference>
<dbReference type="PANTHER" id="PTHR43479">
    <property type="entry name" value="ACREF/ENVCD OPERON REPRESSOR-RELATED"/>
    <property type="match status" value="1"/>
</dbReference>